<evidence type="ECO:0000313" key="2">
    <source>
        <dbReference type="EMBL" id="EWC45347.1"/>
    </source>
</evidence>
<accession>W7HYS9</accession>
<keyword evidence="3" id="KW-1185">Reference proteome</keyword>
<sequence length="323" mass="36673">MSRSGSHSPVQSQLDGQADNGPPHEDQQQQQQQQQPQQQCSYSTAPYSWREAELATAPGRGRGRYDSKTAYILWQAHLYCADYDDIHELYATRYGGNEENEKTVRRAILKDVKGMIGPAAKERMAGTVFQKYLAWVREESQSYCHARDKPRIGRTPRQHERYEALNEHDRRLGRAERATYLDIQYSEERSVALKDTNNACKNPERLKTAIAKCDAELNRLLHRQGVLREATRDVLLKRGREKKAVEWMKRQGWRGNFLVEEQEEEEAGEGEGGEVEKGIQAAMKGIGALVLGFVDSEDDTEEEEAAVVVEEGLVAVDDGSGFW</sequence>
<dbReference type="OrthoDB" id="5324053at2759"/>
<dbReference type="Proteomes" id="UP000024837">
    <property type="component" value="Unassembled WGS sequence"/>
</dbReference>
<dbReference type="AlphaFoldDB" id="W7HYS9"/>
<organism evidence="2 3">
    <name type="scientific">Drechslerella stenobrocha 248</name>
    <dbReference type="NCBI Taxonomy" id="1043628"/>
    <lineage>
        <taxon>Eukaryota</taxon>
        <taxon>Fungi</taxon>
        <taxon>Dikarya</taxon>
        <taxon>Ascomycota</taxon>
        <taxon>Pezizomycotina</taxon>
        <taxon>Orbiliomycetes</taxon>
        <taxon>Orbiliales</taxon>
        <taxon>Orbiliaceae</taxon>
        <taxon>Drechslerella</taxon>
    </lineage>
</organism>
<dbReference type="EMBL" id="KI966427">
    <property type="protein sequence ID" value="EWC45347.1"/>
    <property type="molecule type" value="Genomic_DNA"/>
</dbReference>
<feature type="compositionally biased region" description="Low complexity" evidence="1">
    <location>
        <begin position="28"/>
        <end position="39"/>
    </location>
</feature>
<feature type="region of interest" description="Disordered" evidence="1">
    <location>
        <begin position="1"/>
        <end position="44"/>
    </location>
</feature>
<proteinExistence type="predicted"/>
<evidence type="ECO:0000256" key="1">
    <source>
        <dbReference type="SAM" id="MobiDB-lite"/>
    </source>
</evidence>
<protein>
    <submittedName>
        <fullName evidence="2">Uncharacterized protein</fullName>
    </submittedName>
</protein>
<gene>
    <name evidence="2" type="ORF">DRE_00746</name>
</gene>
<name>W7HYS9_9PEZI</name>
<dbReference type="HOGENOM" id="CLU_860591_0_0_1"/>
<feature type="compositionally biased region" description="Polar residues" evidence="1">
    <location>
        <begin position="1"/>
        <end position="15"/>
    </location>
</feature>
<evidence type="ECO:0000313" key="3">
    <source>
        <dbReference type="Proteomes" id="UP000024837"/>
    </source>
</evidence>
<reference evidence="2 3" key="1">
    <citation type="submission" date="2013-05" db="EMBL/GenBank/DDBJ databases">
        <title>Drechslerella stenobrocha genome reveals carnivorous origination and mechanical trapping mechanism of predatory fungi.</title>
        <authorList>
            <person name="Liu X."/>
            <person name="Zhang W."/>
            <person name="Liu K."/>
        </authorList>
    </citation>
    <scope>NUCLEOTIDE SEQUENCE [LARGE SCALE GENOMIC DNA]</scope>
    <source>
        <strain evidence="2 3">248</strain>
    </source>
</reference>